<dbReference type="RefSeq" id="WP_091509154.1">
    <property type="nucleotide sequence ID" value="NZ_FNFH01000002.1"/>
</dbReference>
<feature type="domain" description="GGDEF" evidence="10">
    <location>
        <begin position="599"/>
        <end position="732"/>
    </location>
</feature>
<evidence type="ECO:0000259" key="7">
    <source>
        <dbReference type="PROSITE" id="PS50112"/>
    </source>
</evidence>
<evidence type="ECO:0000256" key="5">
    <source>
        <dbReference type="ARBA" id="ARBA00023136"/>
    </source>
</evidence>
<feature type="transmembrane region" description="Helical" evidence="6">
    <location>
        <begin position="71"/>
        <end position="91"/>
    </location>
</feature>
<dbReference type="PROSITE" id="PS50113">
    <property type="entry name" value="PAC"/>
    <property type="match status" value="2"/>
</dbReference>
<evidence type="ECO:0000313" key="12">
    <source>
        <dbReference type="Proteomes" id="UP000199305"/>
    </source>
</evidence>
<feature type="domain" description="EAL" evidence="9">
    <location>
        <begin position="743"/>
        <end position="996"/>
    </location>
</feature>
<dbReference type="GO" id="GO:0005886">
    <property type="term" value="C:plasma membrane"/>
    <property type="evidence" value="ECO:0007669"/>
    <property type="project" value="UniProtKB-SubCell"/>
</dbReference>
<feature type="domain" description="PAC" evidence="8">
    <location>
        <begin position="514"/>
        <end position="567"/>
    </location>
</feature>
<evidence type="ECO:0000259" key="9">
    <source>
        <dbReference type="PROSITE" id="PS50883"/>
    </source>
</evidence>
<feature type="transmembrane region" description="Helical" evidence="6">
    <location>
        <begin position="47"/>
        <end position="64"/>
    </location>
</feature>
<dbReference type="Pfam" id="PF00989">
    <property type="entry name" value="PAS"/>
    <property type="match status" value="2"/>
</dbReference>
<dbReference type="InterPro" id="IPR052155">
    <property type="entry name" value="Biofilm_reg_signaling"/>
</dbReference>
<comment type="subcellular location">
    <subcellularLocation>
        <location evidence="1">Cell membrane</location>
        <topology evidence="1">Multi-pass membrane protein</topology>
    </subcellularLocation>
</comment>
<keyword evidence="12" id="KW-1185">Reference proteome</keyword>
<feature type="domain" description="PAC" evidence="8">
    <location>
        <begin position="385"/>
        <end position="437"/>
    </location>
</feature>
<feature type="transmembrane region" description="Helical" evidence="6">
    <location>
        <begin position="166"/>
        <end position="187"/>
    </location>
</feature>
<dbReference type="NCBIfam" id="TIGR00254">
    <property type="entry name" value="GGDEF"/>
    <property type="match status" value="1"/>
</dbReference>
<name>A0A1G8X0V6_9GAMM</name>
<dbReference type="Gene3D" id="3.30.70.270">
    <property type="match status" value="1"/>
</dbReference>
<dbReference type="InterPro" id="IPR000160">
    <property type="entry name" value="GGDEF_dom"/>
</dbReference>
<dbReference type="PANTHER" id="PTHR44757">
    <property type="entry name" value="DIGUANYLATE CYCLASE DGCP"/>
    <property type="match status" value="1"/>
</dbReference>
<dbReference type="InterPro" id="IPR000014">
    <property type="entry name" value="PAS"/>
</dbReference>
<dbReference type="InterPro" id="IPR001633">
    <property type="entry name" value="EAL_dom"/>
</dbReference>
<dbReference type="CDD" id="cd01948">
    <property type="entry name" value="EAL"/>
    <property type="match status" value="1"/>
</dbReference>
<feature type="transmembrane region" description="Helical" evidence="6">
    <location>
        <begin position="130"/>
        <end position="154"/>
    </location>
</feature>
<dbReference type="PROSITE" id="PS50883">
    <property type="entry name" value="EAL"/>
    <property type="match status" value="1"/>
</dbReference>
<dbReference type="PANTHER" id="PTHR44757:SF4">
    <property type="entry name" value="DIGUANYLATE CYCLASE DGCE-RELATED"/>
    <property type="match status" value="1"/>
</dbReference>
<proteinExistence type="predicted"/>
<organism evidence="11 12">
    <name type="scientific">Microbulbifer yueqingensis</name>
    <dbReference type="NCBI Taxonomy" id="658219"/>
    <lineage>
        <taxon>Bacteria</taxon>
        <taxon>Pseudomonadati</taxon>
        <taxon>Pseudomonadota</taxon>
        <taxon>Gammaproteobacteria</taxon>
        <taxon>Cellvibrionales</taxon>
        <taxon>Microbulbiferaceae</taxon>
        <taxon>Microbulbifer</taxon>
    </lineage>
</organism>
<dbReference type="CDD" id="cd01949">
    <property type="entry name" value="GGDEF"/>
    <property type="match status" value="1"/>
</dbReference>
<dbReference type="Gene3D" id="3.20.20.450">
    <property type="entry name" value="EAL domain"/>
    <property type="match status" value="1"/>
</dbReference>
<evidence type="ECO:0000256" key="6">
    <source>
        <dbReference type="SAM" id="Phobius"/>
    </source>
</evidence>
<evidence type="ECO:0000256" key="3">
    <source>
        <dbReference type="ARBA" id="ARBA00022692"/>
    </source>
</evidence>
<feature type="transmembrane region" description="Helical" evidence="6">
    <location>
        <begin position="278"/>
        <end position="297"/>
    </location>
</feature>
<evidence type="ECO:0000259" key="10">
    <source>
        <dbReference type="PROSITE" id="PS50887"/>
    </source>
</evidence>
<protein>
    <submittedName>
        <fullName evidence="11">PAS domain S-box-containing protein/diguanylate cyclase (GGDEF) domain-containing protein</fullName>
    </submittedName>
</protein>
<dbReference type="InterPro" id="IPR043128">
    <property type="entry name" value="Rev_trsase/Diguanyl_cyclase"/>
</dbReference>
<dbReference type="PROSITE" id="PS50887">
    <property type="entry name" value="GGDEF"/>
    <property type="match status" value="1"/>
</dbReference>
<dbReference type="InterPro" id="IPR007895">
    <property type="entry name" value="MASE1"/>
</dbReference>
<evidence type="ECO:0000259" key="8">
    <source>
        <dbReference type="PROSITE" id="PS50113"/>
    </source>
</evidence>
<gene>
    <name evidence="11" type="ORF">SAMN05216212_0919</name>
</gene>
<dbReference type="SUPFAM" id="SSF55073">
    <property type="entry name" value="Nucleotide cyclase"/>
    <property type="match status" value="1"/>
</dbReference>
<keyword evidence="2" id="KW-1003">Cell membrane</keyword>
<keyword evidence="5 6" id="KW-0472">Membrane</keyword>
<feature type="domain" description="PAS" evidence="7">
    <location>
        <begin position="438"/>
        <end position="483"/>
    </location>
</feature>
<dbReference type="AlphaFoldDB" id="A0A1G8X0V6"/>
<dbReference type="SUPFAM" id="SSF141868">
    <property type="entry name" value="EAL domain-like"/>
    <property type="match status" value="1"/>
</dbReference>
<evidence type="ECO:0000256" key="1">
    <source>
        <dbReference type="ARBA" id="ARBA00004651"/>
    </source>
</evidence>
<feature type="transmembrane region" description="Helical" evidence="6">
    <location>
        <begin position="224"/>
        <end position="257"/>
    </location>
</feature>
<dbReference type="Pfam" id="PF00990">
    <property type="entry name" value="GGDEF"/>
    <property type="match status" value="1"/>
</dbReference>
<dbReference type="InterPro" id="IPR001610">
    <property type="entry name" value="PAC"/>
</dbReference>
<feature type="domain" description="PAS" evidence="7">
    <location>
        <begin position="311"/>
        <end position="381"/>
    </location>
</feature>
<dbReference type="NCBIfam" id="TIGR00229">
    <property type="entry name" value="sensory_box"/>
    <property type="match status" value="2"/>
</dbReference>
<dbReference type="Pfam" id="PF05231">
    <property type="entry name" value="MASE1"/>
    <property type="match status" value="1"/>
</dbReference>
<dbReference type="Gene3D" id="3.30.450.20">
    <property type="entry name" value="PAS domain"/>
    <property type="match status" value="2"/>
</dbReference>
<dbReference type="Proteomes" id="UP000199305">
    <property type="component" value="Unassembled WGS sequence"/>
</dbReference>
<dbReference type="InterPro" id="IPR035965">
    <property type="entry name" value="PAS-like_dom_sf"/>
</dbReference>
<accession>A0A1G8X0V6</accession>
<dbReference type="GO" id="GO:0006355">
    <property type="term" value="P:regulation of DNA-templated transcription"/>
    <property type="evidence" value="ECO:0007669"/>
    <property type="project" value="InterPro"/>
</dbReference>
<dbReference type="SUPFAM" id="SSF55785">
    <property type="entry name" value="PYP-like sensor domain (PAS domain)"/>
    <property type="match status" value="2"/>
</dbReference>
<dbReference type="CDD" id="cd00130">
    <property type="entry name" value="PAS"/>
    <property type="match status" value="2"/>
</dbReference>
<keyword evidence="3 6" id="KW-0812">Transmembrane</keyword>
<dbReference type="SMART" id="SM00052">
    <property type="entry name" value="EAL"/>
    <property type="match status" value="1"/>
</dbReference>
<evidence type="ECO:0000313" key="11">
    <source>
        <dbReference type="EMBL" id="SDJ84074.1"/>
    </source>
</evidence>
<dbReference type="SMART" id="SM00091">
    <property type="entry name" value="PAS"/>
    <property type="match status" value="2"/>
</dbReference>
<dbReference type="InterPro" id="IPR029787">
    <property type="entry name" value="Nucleotide_cyclase"/>
</dbReference>
<dbReference type="InterPro" id="IPR035919">
    <property type="entry name" value="EAL_sf"/>
</dbReference>
<dbReference type="SMART" id="SM00267">
    <property type="entry name" value="GGDEF"/>
    <property type="match status" value="1"/>
</dbReference>
<dbReference type="OrthoDB" id="1316910at2"/>
<evidence type="ECO:0000256" key="2">
    <source>
        <dbReference type="ARBA" id="ARBA00022475"/>
    </source>
</evidence>
<dbReference type="InterPro" id="IPR013767">
    <property type="entry name" value="PAS_fold"/>
</dbReference>
<keyword evidence="4 6" id="KW-1133">Transmembrane helix</keyword>
<dbReference type="EMBL" id="FNFH01000002">
    <property type="protein sequence ID" value="SDJ84074.1"/>
    <property type="molecule type" value="Genomic_DNA"/>
</dbReference>
<dbReference type="Pfam" id="PF00563">
    <property type="entry name" value="EAL"/>
    <property type="match status" value="1"/>
</dbReference>
<sequence>MLPAFQYPGYKHNEKVSVPVLWESALALTLLSAALIVFSKTALSEDGGAAFLWLGDAVAVAYLYRHPVRHWPVLFTSFFAASFFAGLWLGVKWEMAAKYTIGSLAEILLAAALLRRFCPRHDYFMGVKQWMRFLAVSTLIPPLASASVGCYFVMQNNNEVVFRELFTLWYTADAMGMLILLPIMLLVEDAMETRGGWQDWAEFALVTVAVTALAWMLLEYKAYPFVFISLVLLGAATRLSLFASLLVICIASITMAMHLSSSTGLPQPAPAGLELSQVQLVIATFAAVIPAYLVAVFTNIERRRNERSVEMESSFRAAVEESRLGILRVSLEGRILQVNRSFCEFLGYAADEIVGRSVLELTYRDDWDSSRDLLERFAANGGQPFSVEKRYQHRDGHAVWGELRVSVARSLRGEPLYMLSQVEDIDWRKRSEASLLEAKERLQVTLASITDAVISTDEKQRVNYINPMAESLTGWPQREALGRPVDEVCNISSGSSDTLGGAVAECLAQSQLIHGGEGATLHSRGGRRYDITWSVSPLRKQRGELLGAVLVIQDVSEQRELIRQLSYKASHDGLTGLPNRDAFKGELESAIDDVNERGTRHALVFLDLDRFKVINDSAGHVAGDGLLREISQSLSGQLLKSDSIARLGGDEFGLLFRHCDRARAKERCEAILRNIGLMRFPWNNRVYDVGASAGITEISPDNNHLGDLLSQADVACFSAKRLRRGTAVSYDMEKSAAVDQHREILMASVIRDAIDNSRFSLDMQPIADASNTSRVSHYELLLRMYDEKGKLLMPDAFVPAAERYGLMLPIDRWVVDETLVKHAGAIAEAGFSFALNISADALGDAGFQVHLLEVLDRTPIPRERISFEITETAMVTHMESASRFVAGLRKLGCRIALDDFGNGLSSFSYLKSFTIDYIKIDGSFVRQVEENFVDLIIVESIHQVAQRLGARTVAEFVEDEATLQRMAALGVNLVQGYYIGHPRPLQKALSEAESLAGGQVEAEALSEGTA</sequence>
<evidence type="ECO:0000256" key="4">
    <source>
        <dbReference type="ARBA" id="ARBA00022989"/>
    </source>
</evidence>
<dbReference type="InterPro" id="IPR000700">
    <property type="entry name" value="PAS-assoc_C"/>
</dbReference>
<feature type="transmembrane region" description="Helical" evidence="6">
    <location>
        <begin position="199"/>
        <end position="218"/>
    </location>
</feature>
<dbReference type="SMART" id="SM00086">
    <property type="entry name" value="PAC"/>
    <property type="match status" value="2"/>
</dbReference>
<dbReference type="STRING" id="658219.SAMN05216212_0919"/>
<feature type="transmembrane region" description="Helical" evidence="6">
    <location>
        <begin position="97"/>
        <end position="118"/>
    </location>
</feature>
<reference evidence="12" key="1">
    <citation type="submission" date="2016-10" db="EMBL/GenBank/DDBJ databases">
        <authorList>
            <person name="Varghese N."/>
            <person name="Submissions S."/>
        </authorList>
    </citation>
    <scope>NUCLEOTIDE SEQUENCE [LARGE SCALE GENOMIC DNA]</scope>
    <source>
        <strain evidence="12">CGMCC 1.10658</strain>
    </source>
</reference>
<dbReference type="PROSITE" id="PS50112">
    <property type="entry name" value="PAS"/>
    <property type="match status" value="2"/>
</dbReference>
<feature type="transmembrane region" description="Helical" evidence="6">
    <location>
        <begin position="20"/>
        <end position="41"/>
    </location>
</feature>